<dbReference type="Gene3D" id="2.20.140.10">
    <property type="entry name" value="WGR domain"/>
    <property type="match status" value="1"/>
</dbReference>
<organism evidence="2 3">
    <name type="scientific">Limnobaculum zhutongyuii</name>
    <dbReference type="NCBI Taxonomy" id="2498113"/>
    <lineage>
        <taxon>Bacteria</taxon>
        <taxon>Pseudomonadati</taxon>
        <taxon>Pseudomonadota</taxon>
        <taxon>Gammaproteobacteria</taxon>
        <taxon>Enterobacterales</taxon>
        <taxon>Budviciaceae</taxon>
        <taxon>Limnobaculum</taxon>
    </lineage>
</organism>
<proteinExistence type="predicted"/>
<dbReference type="InterPro" id="IPR049809">
    <property type="entry name" value="YehF/YfeS-like_WGR"/>
</dbReference>
<feature type="domain" description="WGR" evidence="1">
    <location>
        <begin position="1"/>
        <end position="78"/>
    </location>
</feature>
<dbReference type="RefSeq" id="WP_130591313.1">
    <property type="nucleotide sequence ID" value="NZ_CP034752.1"/>
</dbReference>
<dbReference type="PROSITE" id="PS51977">
    <property type="entry name" value="WGR"/>
    <property type="match status" value="1"/>
</dbReference>
<dbReference type="KEGG" id="prag:EKN56_08115"/>
<dbReference type="Proteomes" id="UP000293154">
    <property type="component" value="Chromosome"/>
</dbReference>
<dbReference type="CDD" id="cd07996">
    <property type="entry name" value="WGR_MMR_like"/>
    <property type="match status" value="1"/>
</dbReference>
<dbReference type="SUPFAM" id="SSF142921">
    <property type="entry name" value="WGR domain-like"/>
    <property type="match status" value="1"/>
</dbReference>
<dbReference type="InterPro" id="IPR050458">
    <property type="entry name" value="LolB"/>
</dbReference>
<dbReference type="Pfam" id="PF05406">
    <property type="entry name" value="WGR"/>
    <property type="match status" value="1"/>
</dbReference>
<dbReference type="EMBL" id="CP034752">
    <property type="protein sequence ID" value="QBH96365.1"/>
    <property type="molecule type" value="Genomic_DNA"/>
</dbReference>
<evidence type="ECO:0000259" key="1">
    <source>
        <dbReference type="PROSITE" id="PS51977"/>
    </source>
</evidence>
<gene>
    <name evidence="2" type="ORF">EKN56_08115</name>
</gene>
<dbReference type="InterPro" id="IPR036930">
    <property type="entry name" value="WGR_dom_sf"/>
</dbReference>
<name>A0A411WJJ0_9GAMM</name>
<dbReference type="PANTHER" id="PTHR30634">
    <property type="entry name" value="OUTER MEMBRANE LOLAB LIPOPROTEIN INSERTION APPARATUS"/>
    <property type="match status" value="1"/>
</dbReference>
<dbReference type="PANTHER" id="PTHR30634:SF13">
    <property type="entry name" value="PROTEIN YEHF"/>
    <property type="match status" value="1"/>
</dbReference>
<sequence length="304" mass="34967">MKRTFIYNDDKSAKFWTIDIDSNSFRVNFGKLNTEGQNQTKTFDNAAGCQKQADKLIKEKLKKGYVEQLDGSQSTDSASTNNGKTKNSTTFKILMEGDNAQPASFIVDITNPDSISAVLNYQIDNFDEFKDLVQKYDHEYGYLNSNGEYVCFSDDLSSSEETFLKAAIEFKQLHPILKKYVDKIIEANLGGQLLYSNQYKQELEQPTYQYIKLLTEAYQQRGIFYSVSWRKNKEYYGIYVAGALACFGEQYEDDILTFLDLILTYDNDSSNKTTILNSFRYIIGKTKPNAKLPKIKEKYGIKNW</sequence>
<dbReference type="OrthoDB" id="6200718at2"/>
<dbReference type="InterPro" id="IPR008893">
    <property type="entry name" value="WGR_domain"/>
</dbReference>
<evidence type="ECO:0000313" key="3">
    <source>
        <dbReference type="Proteomes" id="UP000293154"/>
    </source>
</evidence>
<accession>A0A411WJJ0</accession>
<dbReference type="AlphaFoldDB" id="A0A411WJJ0"/>
<protein>
    <submittedName>
        <fullName evidence="2">WGR domain-containing protein</fullName>
    </submittedName>
</protein>
<dbReference type="SMART" id="SM00773">
    <property type="entry name" value="WGR"/>
    <property type="match status" value="1"/>
</dbReference>
<keyword evidence="3" id="KW-1185">Reference proteome</keyword>
<evidence type="ECO:0000313" key="2">
    <source>
        <dbReference type="EMBL" id="QBH96365.1"/>
    </source>
</evidence>
<reference evidence="2 3" key="1">
    <citation type="submission" date="2019-03" db="EMBL/GenBank/DDBJ databases">
        <title>Pragia sp. nov. isolated from the gut tract of Carduelis flavirostris.</title>
        <authorList>
            <person name="Ge Y."/>
        </authorList>
    </citation>
    <scope>NUCLEOTIDE SEQUENCE [LARGE SCALE GENOMIC DNA]</scope>
    <source>
        <strain evidence="2 3">CF-458</strain>
    </source>
</reference>